<gene>
    <name evidence="1" type="ORF">MENTE1834_LOCUS32687</name>
</gene>
<evidence type="ECO:0000313" key="1">
    <source>
        <dbReference type="EMBL" id="CAK5085249.1"/>
    </source>
</evidence>
<comment type="caution">
    <text evidence="1">The sequence shown here is derived from an EMBL/GenBank/DDBJ whole genome shotgun (WGS) entry which is preliminary data.</text>
</comment>
<accession>A0ACB1A1G5</accession>
<proteinExistence type="predicted"/>
<dbReference type="EMBL" id="CAVMJV010000057">
    <property type="protein sequence ID" value="CAK5085249.1"/>
    <property type="molecule type" value="Genomic_DNA"/>
</dbReference>
<organism evidence="1 2">
    <name type="scientific">Meloidogyne enterolobii</name>
    <name type="common">Root-knot nematode worm</name>
    <name type="synonym">Meloidogyne mayaguensis</name>
    <dbReference type="NCBI Taxonomy" id="390850"/>
    <lineage>
        <taxon>Eukaryota</taxon>
        <taxon>Metazoa</taxon>
        <taxon>Ecdysozoa</taxon>
        <taxon>Nematoda</taxon>
        <taxon>Chromadorea</taxon>
        <taxon>Rhabditida</taxon>
        <taxon>Tylenchina</taxon>
        <taxon>Tylenchomorpha</taxon>
        <taxon>Tylenchoidea</taxon>
        <taxon>Meloidogynidae</taxon>
        <taxon>Meloidogyninae</taxon>
        <taxon>Meloidogyne</taxon>
    </lineage>
</organism>
<sequence length="176" mass="20037">MKSTAPTCLPHSEAFVVGDRQNSPEDLVFDLFKIPHRDEAHVGRLLYTLRGFGLTSDDQRLAPMLEKMRQCLDIENNAEATTTTVDGMHKVTNKYGEEVHGEELHFGRHLGREQFKACVRPCIDLVSRALRNQLIIPNWTEFTAKIREIFEECRSEEGGDVATYIPQLARADPNRV</sequence>
<reference evidence="1" key="1">
    <citation type="submission" date="2023-11" db="EMBL/GenBank/DDBJ databases">
        <authorList>
            <person name="Poullet M."/>
        </authorList>
    </citation>
    <scope>NUCLEOTIDE SEQUENCE</scope>
    <source>
        <strain evidence="1">E1834</strain>
    </source>
</reference>
<keyword evidence="2" id="KW-1185">Reference proteome</keyword>
<protein>
    <submittedName>
        <fullName evidence="1">Uncharacterized protein</fullName>
    </submittedName>
</protein>
<dbReference type="Proteomes" id="UP001497535">
    <property type="component" value="Unassembled WGS sequence"/>
</dbReference>
<name>A0ACB1A1G5_MELEN</name>
<evidence type="ECO:0000313" key="2">
    <source>
        <dbReference type="Proteomes" id="UP001497535"/>
    </source>
</evidence>